<dbReference type="InterPro" id="IPR037138">
    <property type="entry name" value="His_deacetylse_dom_sf"/>
</dbReference>
<gene>
    <name evidence="4" type="ORF">JMJ54_07435</name>
</gene>
<reference evidence="4 5" key="1">
    <citation type="submission" date="2021-01" db="EMBL/GenBank/DDBJ databases">
        <title>Draft Genome Sequence and Polyhydroxyalkanoate Biosynthetic Potential of Jeongeupia naejangsanensis Type Strain DSM 24253.</title>
        <authorList>
            <person name="Turrini P."/>
            <person name="Artuso I."/>
            <person name="Lugli G.A."/>
            <person name="Frangipani E."/>
            <person name="Ventura M."/>
            <person name="Visca P."/>
        </authorList>
    </citation>
    <scope>NUCLEOTIDE SEQUENCE [LARGE SCALE GENOMIC DNA]</scope>
    <source>
        <strain evidence="4 5">DSM 24253</strain>
    </source>
</reference>
<dbReference type="Pfam" id="PF00850">
    <property type="entry name" value="Hist_deacetyl"/>
    <property type="match status" value="1"/>
</dbReference>
<dbReference type="Proteomes" id="UP000809431">
    <property type="component" value="Unassembled WGS sequence"/>
</dbReference>
<dbReference type="InterPro" id="IPR044150">
    <property type="entry name" value="HDAC_classIV"/>
</dbReference>
<name>A0ABS2BKZ7_9NEIS</name>
<dbReference type="InterPro" id="IPR000286">
    <property type="entry name" value="HDACs"/>
</dbReference>
<dbReference type="SUPFAM" id="SSF52768">
    <property type="entry name" value="Arginase/deacetylase"/>
    <property type="match status" value="1"/>
</dbReference>
<organism evidence="4 5">
    <name type="scientific">Jeongeupia naejangsanensis</name>
    <dbReference type="NCBI Taxonomy" id="613195"/>
    <lineage>
        <taxon>Bacteria</taxon>
        <taxon>Pseudomonadati</taxon>
        <taxon>Pseudomonadota</taxon>
        <taxon>Betaproteobacteria</taxon>
        <taxon>Neisseriales</taxon>
        <taxon>Chitinibacteraceae</taxon>
        <taxon>Jeongeupia</taxon>
    </lineage>
</organism>
<keyword evidence="5" id="KW-1185">Reference proteome</keyword>
<evidence type="ECO:0000256" key="1">
    <source>
        <dbReference type="ARBA" id="ARBA00005947"/>
    </source>
</evidence>
<evidence type="ECO:0000313" key="4">
    <source>
        <dbReference type="EMBL" id="MBM3115656.1"/>
    </source>
</evidence>
<dbReference type="Gene3D" id="3.40.800.20">
    <property type="entry name" value="Histone deacetylase domain"/>
    <property type="match status" value="1"/>
</dbReference>
<evidence type="ECO:0000313" key="5">
    <source>
        <dbReference type="Proteomes" id="UP000809431"/>
    </source>
</evidence>
<comment type="similarity">
    <text evidence="1">Belongs to the histone deacetylase family.</text>
</comment>
<dbReference type="InterPro" id="IPR023696">
    <property type="entry name" value="Ureohydrolase_dom_sf"/>
</dbReference>
<dbReference type="RefSeq" id="WP_203537347.1">
    <property type="nucleotide sequence ID" value="NZ_JAESND010000002.1"/>
</dbReference>
<dbReference type="CDD" id="cd09993">
    <property type="entry name" value="HDAC_classIV"/>
    <property type="match status" value="1"/>
</dbReference>
<feature type="domain" description="Histone deacetylase" evidence="3">
    <location>
        <begin position="17"/>
        <end position="276"/>
    </location>
</feature>
<comment type="caution">
    <text evidence="4">The sequence shown here is derived from an EMBL/GenBank/DDBJ whole genome shotgun (WGS) entry which is preliminary data.</text>
</comment>
<dbReference type="PRINTS" id="PR01270">
    <property type="entry name" value="HDASUPER"/>
</dbReference>
<evidence type="ECO:0000259" key="3">
    <source>
        <dbReference type="Pfam" id="PF00850"/>
    </source>
</evidence>
<keyword evidence="2" id="KW-0378">Hydrolase</keyword>
<accession>A0ABS2BKZ7</accession>
<dbReference type="EMBL" id="JAESND010000002">
    <property type="protein sequence ID" value="MBM3115656.1"/>
    <property type="molecule type" value="Genomic_DNA"/>
</dbReference>
<evidence type="ECO:0000256" key="2">
    <source>
        <dbReference type="ARBA" id="ARBA00022801"/>
    </source>
</evidence>
<proteinExistence type="inferred from homology"/>
<protein>
    <submittedName>
        <fullName evidence="4">Histone deacetylase</fullName>
    </submittedName>
</protein>
<dbReference type="PANTHER" id="PTHR10625">
    <property type="entry name" value="HISTONE DEACETYLASE HDAC1-RELATED"/>
    <property type="match status" value="1"/>
</dbReference>
<dbReference type="PANTHER" id="PTHR10625:SF19">
    <property type="entry name" value="HISTONE DEACETYLASE 12"/>
    <property type="match status" value="1"/>
</dbReference>
<sequence>MRIFRTDRFPLPLPPGHRFPAEKYRLMYEAVADAPGAEFVEAPRADNDELGCAHTTDYLHKLDTGTLSRAEERAIGLPWSVELVERSRRSTGATIAACRAALEDGMAASLAGGTHHAYAERGSGFCVFNDSAVALRLLQREQLIQRALVIDLDVHQGNGTAAMLSGAPALYTFSMHGAGNFPFQKEVSDHDVELPDDCGDDAYLDCLMHELPSLFAASWPDLVIYLSGADAYQGDRLGRLALSRTGLATRDAMVLDSCSRYGVPVAVTMGGGYAVPIEDTVAIHAATITAALARAR</sequence>
<dbReference type="InterPro" id="IPR023801">
    <property type="entry name" value="His_deacetylse_dom"/>
</dbReference>